<dbReference type="AlphaFoldDB" id="A0A6P8MBJ8"/>
<dbReference type="KEGG" id="bbif:117208430"/>
<proteinExistence type="predicted"/>
<evidence type="ECO:0000313" key="2">
    <source>
        <dbReference type="RefSeq" id="XP_033305513.1"/>
    </source>
</evidence>
<dbReference type="RefSeq" id="XP_033315467.1">
    <property type="nucleotide sequence ID" value="XM_033459576.1"/>
</dbReference>
<evidence type="ECO:0000313" key="3">
    <source>
        <dbReference type="RefSeq" id="XP_033315467.1"/>
    </source>
</evidence>
<sequence length="137" mass="15956">MTYGKPYGDFSFLRILPNINGPPGLARRLYYNVWEPIVTYGAPVWADAMNYEKNRKIIKRTQRTALCITFTAYRTVSHAVLCVLTGNIPINIKARMLKESYERMKIYKSLAVEGEVIDRYIMLKEELDDIRKKALME</sequence>
<dbReference type="RefSeq" id="XP_033305513.1">
    <property type="nucleotide sequence ID" value="XM_033449622.1"/>
</dbReference>
<dbReference type="KEGG" id="bbif:117213889"/>
<reference evidence="2 3" key="1">
    <citation type="submission" date="2025-04" db="UniProtKB">
        <authorList>
            <consortium name="RefSeq"/>
        </authorList>
    </citation>
    <scope>IDENTIFICATION</scope>
    <source>
        <tissue evidence="2 3">Muscle</tissue>
    </source>
</reference>
<dbReference type="Proteomes" id="UP000515164">
    <property type="component" value="Unplaced"/>
</dbReference>
<gene>
    <name evidence="2" type="primary">LOC117208430</name>
    <name evidence="3" type="synonym">LOC117213889</name>
</gene>
<protein>
    <submittedName>
        <fullName evidence="2">Uncharacterized protein LOC117208430</fullName>
    </submittedName>
    <submittedName>
        <fullName evidence="3">Uncharacterized protein LOC117213889</fullName>
    </submittedName>
</protein>
<keyword evidence="1" id="KW-1185">Reference proteome</keyword>
<name>A0A6P8MBJ8_9HYME</name>
<evidence type="ECO:0000313" key="1">
    <source>
        <dbReference type="Proteomes" id="UP000515164"/>
    </source>
</evidence>
<dbReference type="GeneID" id="117208430"/>
<organism evidence="1 2">
    <name type="scientific">Bombus bifarius</name>
    <dbReference type="NCBI Taxonomy" id="103933"/>
    <lineage>
        <taxon>Eukaryota</taxon>
        <taxon>Metazoa</taxon>
        <taxon>Ecdysozoa</taxon>
        <taxon>Arthropoda</taxon>
        <taxon>Hexapoda</taxon>
        <taxon>Insecta</taxon>
        <taxon>Pterygota</taxon>
        <taxon>Neoptera</taxon>
        <taxon>Endopterygota</taxon>
        <taxon>Hymenoptera</taxon>
        <taxon>Apocrita</taxon>
        <taxon>Aculeata</taxon>
        <taxon>Apoidea</taxon>
        <taxon>Anthophila</taxon>
        <taxon>Apidae</taxon>
        <taxon>Bombus</taxon>
        <taxon>Pyrobombus</taxon>
    </lineage>
</organism>
<accession>A0A6P8MBJ8</accession>